<feature type="transmembrane region" description="Helical" evidence="2">
    <location>
        <begin position="185"/>
        <end position="208"/>
    </location>
</feature>
<gene>
    <name evidence="4" type="ORF">VB738_03190</name>
</gene>
<feature type="transmembrane region" description="Helical" evidence="2">
    <location>
        <begin position="107"/>
        <end position="127"/>
    </location>
</feature>
<dbReference type="InterPro" id="IPR003362">
    <property type="entry name" value="Bact_transf"/>
</dbReference>
<dbReference type="GO" id="GO:0016740">
    <property type="term" value="F:transferase activity"/>
    <property type="evidence" value="ECO:0007669"/>
    <property type="project" value="UniProtKB-KW"/>
</dbReference>
<proteinExistence type="inferred from homology"/>
<feature type="transmembrane region" description="Helical" evidence="2">
    <location>
        <begin position="75"/>
        <end position="95"/>
    </location>
</feature>
<dbReference type="RefSeq" id="WP_323304348.1">
    <property type="nucleotide sequence ID" value="NZ_JAYGHX010000001.1"/>
</dbReference>
<evidence type="ECO:0000313" key="4">
    <source>
        <dbReference type="EMBL" id="MEA5390260.1"/>
    </source>
</evidence>
<accession>A0ABU5RR53</accession>
<name>A0ABU5RR53_9CYAN</name>
<feature type="transmembrane region" description="Helical" evidence="2">
    <location>
        <begin position="41"/>
        <end position="63"/>
    </location>
</feature>
<evidence type="ECO:0000259" key="3">
    <source>
        <dbReference type="Pfam" id="PF02397"/>
    </source>
</evidence>
<comment type="caution">
    <text evidence="4">The sequence shown here is derived from an EMBL/GenBank/DDBJ whole genome shotgun (WGS) entry which is preliminary data.</text>
</comment>
<organism evidence="4 5">
    <name type="scientific">Cyanobium gracile UHCC 0139</name>
    <dbReference type="NCBI Taxonomy" id="3110308"/>
    <lineage>
        <taxon>Bacteria</taxon>
        <taxon>Bacillati</taxon>
        <taxon>Cyanobacteriota</taxon>
        <taxon>Cyanophyceae</taxon>
        <taxon>Synechococcales</taxon>
        <taxon>Prochlorococcaceae</taxon>
        <taxon>Cyanobium</taxon>
    </lineage>
</organism>
<evidence type="ECO:0000256" key="1">
    <source>
        <dbReference type="ARBA" id="ARBA00006464"/>
    </source>
</evidence>
<evidence type="ECO:0000313" key="5">
    <source>
        <dbReference type="Proteomes" id="UP001304461"/>
    </source>
</evidence>
<dbReference type="Proteomes" id="UP001304461">
    <property type="component" value="Unassembled WGS sequence"/>
</dbReference>
<keyword evidence="5" id="KW-1185">Reference proteome</keyword>
<protein>
    <submittedName>
        <fullName evidence="4">Sugar transferase</fullName>
        <ecNumber evidence="4">2.7.8.-</ecNumber>
    </submittedName>
</protein>
<feature type="domain" description="Bacterial sugar transferase" evidence="3">
    <location>
        <begin position="180"/>
        <end position="363"/>
    </location>
</feature>
<dbReference type="PANTHER" id="PTHR30576:SF0">
    <property type="entry name" value="UNDECAPRENYL-PHOSPHATE N-ACETYLGALACTOSAMINYL 1-PHOSPHATE TRANSFERASE-RELATED"/>
    <property type="match status" value="1"/>
</dbReference>
<evidence type="ECO:0000256" key="2">
    <source>
        <dbReference type="SAM" id="Phobius"/>
    </source>
</evidence>
<keyword evidence="2" id="KW-0472">Membrane</keyword>
<keyword evidence="2" id="KW-0812">Transmembrane</keyword>
<dbReference type="EC" id="2.7.8.-" evidence="4"/>
<keyword evidence="2" id="KW-1133">Transmembrane helix</keyword>
<dbReference type="PANTHER" id="PTHR30576">
    <property type="entry name" value="COLANIC BIOSYNTHESIS UDP-GLUCOSE LIPID CARRIER TRANSFERASE"/>
    <property type="match status" value="1"/>
</dbReference>
<keyword evidence="4" id="KW-0808">Transferase</keyword>
<dbReference type="Pfam" id="PF02397">
    <property type="entry name" value="Bac_transf"/>
    <property type="match status" value="1"/>
</dbReference>
<sequence length="367" mass="41966">MFRLRPRQILLLCAGCDLLGVLGLAALLDRFADTGLRGQPFWLVSYALVYIAFSWLFGSYTLLRWPRLDLSQLLVRLLVTTLATALVVVLVYWLLNLPETFALGHRRVQLVMLSGLSLWALVVRLVLWRLSRARQRQGLSLLEHAEREQQRLLPAHLPDQALGLEDLPWSNPLSVQRQLKRSADVALALLLLLATLPLLLVAGLLIWLEDRGPVFYVQERSGLMGRCFQLYKLRTMCQAAPDAPATWTVRGDARITRTGAFLRRVRLDELPQLWNVLRGDMSLIGPRPERPELEHDLESRIPHYRKRHWMPPGLSGWAQVCAPYAASVEEAELKLSYDLYYLRYWGTALDLLILLKTVKTVLKARGR</sequence>
<reference evidence="4 5" key="1">
    <citation type="submission" date="2023-12" db="EMBL/GenBank/DDBJ databases">
        <title>Baltic Sea Cyanobacteria.</title>
        <authorList>
            <person name="Delbaje E."/>
            <person name="Fewer D.P."/>
            <person name="Shishido T.K."/>
        </authorList>
    </citation>
    <scope>NUCLEOTIDE SEQUENCE [LARGE SCALE GENOMIC DNA]</scope>
    <source>
        <strain evidence="4 5">UHCC 0139</strain>
    </source>
</reference>
<comment type="similarity">
    <text evidence="1">Belongs to the bacterial sugar transferase family.</text>
</comment>
<dbReference type="EMBL" id="JAYGHX010000001">
    <property type="protein sequence ID" value="MEA5390260.1"/>
    <property type="molecule type" value="Genomic_DNA"/>
</dbReference>